<name>A0A6C0BF05_9ZZZZ</name>
<dbReference type="EMBL" id="MN739122">
    <property type="protein sequence ID" value="QHS89963.1"/>
    <property type="molecule type" value="Genomic_DNA"/>
</dbReference>
<protein>
    <recommendedName>
        <fullName evidence="1">N-acetyltransferase domain-containing protein</fullName>
    </recommendedName>
</protein>
<dbReference type="Pfam" id="PF00583">
    <property type="entry name" value="Acetyltransf_1"/>
    <property type="match status" value="1"/>
</dbReference>
<accession>A0A6C0BF05</accession>
<evidence type="ECO:0000313" key="2">
    <source>
        <dbReference type="EMBL" id="QHS89963.1"/>
    </source>
</evidence>
<dbReference type="PANTHER" id="PTHR42919">
    <property type="entry name" value="N-ALPHA-ACETYLTRANSFERASE"/>
    <property type="match status" value="1"/>
</dbReference>
<evidence type="ECO:0000259" key="1">
    <source>
        <dbReference type="PROSITE" id="PS51186"/>
    </source>
</evidence>
<dbReference type="CDD" id="cd04301">
    <property type="entry name" value="NAT_SF"/>
    <property type="match status" value="1"/>
</dbReference>
<dbReference type="InterPro" id="IPR051556">
    <property type="entry name" value="N-term/lysine_N-AcTrnsfr"/>
</dbReference>
<proteinExistence type="predicted"/>
<dbReference type="SUPFAM" id="SSF55729">
    <property type="entry name" value="Acyl-CoA N-acyltransferases (Nat)"/>
    <property type="match status" value="1"/>
</dbReference>
<reference evidence="2" key="1">
    <citation type="journal article" date="2020" name="Nature">
        <title>Giant virus diversity and host interactions through global metagenomics.</title>
        <authorList>
            <person name="Schulz F."/>
            <person name="Roux S."/>
            <person name="Paez-Espino D."/>
            <person name="Jungbluth S."/>
            <person name="Walsh D.A."/>
            <person name="Denef V.J."/>
            <person name="McMahon K.D."/>
            <person name="Konstantinidis K.T."/>
            <person name="Eloe-Fadrosh E.A."/>
            <person name="Kyrpides N.C."/>
            <person name="Woyke T."/>
        </authorList>
    </citation>
    <scope>NUCLEOTIDE SEQUENCE</scope>
    <source>
        <strain evidence="2">GVMAG-M-3300010160-4</strain>
    </source>
</reference>
<dbReference type="AlphaFoldDB" id="A0A6C0BF05"/>
<dbReference type="PANTHER" id="PTHR42919:SF35">
    <property type="entry name" value="N-ACETYLTRANSFERASE DOMAIN-CONTAINING PROTEIN"/>
    <property type="match status" value="1"/>
</dbReference>
<dbReference type="InterPro" id="IPR000182">
    <property type="entry name" value="GNAT_dom"/>
</dbReference>
<dbReference type="PROSITE" id="PS51186">
    <property type="entry name" value="GNAT"/>
    <property type="match status" value="1"/>
</dbReference>
<dbReference type="Gene3D" id="3.40.630.30">
    <property type="match status" value="1"/>
</dbReference>
<organism evidence="2">
    <name type="scientific">viral metagenome</name>
    <dbReference type="NCBI Taxonomy" id="1070528"/>
    <lineage>
        <taxon>unclassified sequences</taxon>
        <taxon>metagenomes</taxon>
        <taxon>organismal metagenomes</taxon>
    </lineage>
</organism>
<dbReference type="GO" id="GO:0016747">
    <property type="term" value="F:acyltransferase activity, transferring groups other than amino-acyl groups"/>
    <property type="evidence" value="ECO:0007669"/>
    <property type="project" value="InterPro"/>
</dbReference>
<feature type="domain" description="N-acetyltransferase" evidence="1">
    <location>
        <begin position="3"/>
        <end position="142"/>
    </location>
</feature>
<sequence length="142" mass="16842">MRPDVRKILESSFLKRELFLNLYFENCKCYVISTEYEIYCLEKYDSINFEIAGVLFYNESKDLIQIFAVDPQFRGKKYGKYLLQFIVSNYSDKTITLHVRISNEAAIGLYKKAGFIETSCIHNYYEYTGISEDAFQMEYKRS</sequence>
<dbReference type="InterPro" id="IPR016181">
    <property type="entry name" value="Acyl_CoA_acyltransferase"/>
</dbReference>